<evidence type="ECO:0000313" key="10">
    <source>
        <dbReference type="EMBL" id="PIT92541.1"/>
    </source>
</evidence>
<dbReference type="SUPFAM" id="SSF53383">
    <property type="entry name" value="PLP-dependent transferases"/>
    <property type="match status" value="1"/>
</dbReference>
<evidence type="ECO:0000256" key="5">
    <source>
        <dbReference type="ARBA" id="ARBA00022898"/>
    </source>
</evidence>
<keyword evidence="6" id="KW-0408">Iron</keyword>
<dbReference type="GO" id="GO:0046872">
    <property type="term" value="F:metal ion binding"/>
    <property type="evidence" value="ECO:0007669"/>
    <property type="project" value="UniProtKB-KW"/>
</dbReference>
<dbReference type="AlphaFoldDB" id="A0A2M6WIB8"/>
<evidence type="ECO:0000313" key="11">
    <source>
        <dbReference type="Proteomes" id="UP000228635"/>
    </source>
</evidence>
<evidence type="ECO:0000256" key="2">
    <source>
        <dbReference type="ARBA" id="ARBA00006490"/>
    </source>
</evidence>
<comment type="caution">
    <text evidence="10">The sequence shown here is derived from an EMBL/GenBank/DDBJ whole genome shotgun (WGS) entry which is preliminary data.</text>
</comment>
<dbReference type="InterPro" id="IPR016454">
    <property type="entry name" value="Cysteine_dSase"/>
</dbReference>
<keyword evidence="5" id="KW-0663">Pyridoxal phosphate</keyword>
<dbReference type="Gene3D" id="3.40.640.10">
    <property type="entry name" value="Type I PLP-dependent aspartate aminotransferase-like (Major domain)"/>
    <property type="match status" value="1"/>
</dbReference>
<dbReference type="InterPro" id="IPR000192">
    <property type="entry name" value="Aminotrans_V_dom"/>
</dbReference>
<dbReference type="PANTHER" id="PTHR11601:SF34">
    <property type="entry name" value="CYSTEINE DESULFURASE"/>
    <property type="match status" value="1"/>
</dbReference>
<comment type="cofactor">
    <cofactor evidence="1">
        <name>pyridoxal 5'-phosphate</name>
        <dbReference type="ChEBI" id="CHEBI:597326"/>
    </cofactor>
</comment>
<comment type="catalytic activity">
    <reaction evidence="8">
        <text>(sulfur carrier)-H + L-cysteine = (sulfur carrier)-SH + L-alanine</text>
        <dbReference type="Rhea" id="RHEA:43892"/>
        <dbReference type="Rhea" id="RHEA-COMP:14737"/>
        <dbReference type="Rhea" id="RHEA-COMP:14739"/>
        <dbReference type="ChEBI" id="CHEBI:29917"/>
        <dbReference type="ChEBI" id="CHEBI:35235"/>
        <dbReference type="ChEBI" id="CHEBI:57972"/>
        <dbReference type="ChEBI" id="CHEBI:64428"/>
        <dbReference type="EC" id="2.8.1.7"/>
    </reaction>
</comment>
<evidence type="ECO:0000256" key="6">
    <source>
        <dbReference type="ARBA" id="ARBA00023004"/>
    </source>
</evidence>
<dbReference type="PIRSF" id="PIRSF005572">
    <property type="entry name" value="NifS"/>
    <property type="match status" value="1"/>
</dbReference>
<evidence type="ECO:0000256" key="1">
    <source>
        <dbReference type="ARBA" id="ARBA00001933"/>
    </source>
</evidence>
<protein>
    <submittedName>
        <fullName evidence="10">Cysteine desulfurase NifS</fullName>
    </submittedName>
</protein>
<proteinExistence type="inferred from homology"/>
<dbReference type="InterPro" id="IPR015421">
    <property type="entry name" value="PyrdxlP-dep_Trfase_major"/>
</dbReference>
<dbReference type="Pfam" id="PF00266">
    <property type="entry name" value="Aminotran_5"/>
    <property type="match status" value="1"/>
</dbReference>
<dbReference type="InterPro" id="IPR015424">
    <property type="entry name" value="PyrdxlP-dep_Trfase"/>
</dbReference>
<keyword evidence="3" id="KW-0808">Transferase</keyword>
<dbReference type="InterPro" id="IPR015422">
    <property type="entry name" value="PyrdxlP-dep_Trfase_small"/>
</dbReference>
<gene>
    <name evidence="10" type="ORF">COU08_01845</name>
</gene>
<comment type="similarity">
    <text evidence="2">Belongs to the class-V pyridoxal-phosphate-dependent aminotransferase family. NifS/IscS subfamily.</text>
</comment>
<dbReference type="GO" id="GO:0051536">
    <property type="term" value="F:iron-sulfur cluster binding"/>
    <property type="evidence" value="ECO:0007669"/>
    <property type="project" value="UniProtKB-KW"/>
</dbReference>
<dbReference type="GO" id="GO:0031071">
    <property type="term" value="F:cysteine desulfurase activity"/>
    <property type="evidence" value="ECO:0007669"/>
    <property type="project" value="UniProtKB-EC"/>
</dbReference>
<evidence type="ECO:0000259" key="9">
    <source>
        <dbReference type="Pfam" id="PF00266"/>
    </source>
</evidence>
<dbReference type="Gene3D" id="3.90.1150.10">
    <property type="entry name" value="Aspartate Aminotransferase, domain 1"/>
    <property type="match status" value="1"/>
</dbReference>
<keyword evidence="4" id="KW-0479">Metal-binding</keyword>
<dbReference type="PANTHER" id="PTHR11601">
    <property type="entry name" value="CYSTEINE DESULFURYLASE FAMILY MEMBER"/>
    <property type="match status" value="1"/>
</dbReference>
<evidence type="ECO:0000256" key="3">
    <source>
        <dbReference type="ARBA" id="ARBA00022679"/>
    </source>
</evidence>
<name>A0A2M6WIB8_9BACT</name>
<dbReference type="Gene3D" id="1.10.260.50">
    <property type="match status" value="1"/>
</dbReference>
<sequence length="382" mass="42233">MMRIYCDYASTTPLDEAVKKAMDPFWSNIFGNPGSLHKEGQEASQAIFEARRSIVHILGNNDMHGFKNIIFTGSATEANNLILRGAIKKWEKEKKRRPHIIISAIEHDSITETAMSLKEEGVAVTVVPVTKHGIVRQEIILQSLQPNTVLVSITQANNEVGTIQPIEKITKEIKKSRGEKRYPLVHTDAVQSFQYLPCNINTADAITLSAHKLYGPKGIGVLYVDHGMIEPIITGGGQEEGVRSGTENTPLIIGCAEAIKKTVTIRKKEARRMKNISDRFIAQIEKTIGAQLNGHRTKRLPNNANIAFREDDVESLLIKLDLAGIAVSSGSACSARLRKPSKTLIAMGCSEKQAKQSVRFTFGRQTTVKNSNEIIKKIKSNR</sequence>
<accession>A0A2M6WIB8</accession>
<dbReference type="Proteomes" id="UP000228635">
    <property type="component" value="Unassembled WGS sequence"/>
</dbReference>
<keyword evidence="7" id="KW-0411">Iron-sulfur</keyword>
<evidence type="ECO:0000256" key="4">
    <source>
        <dbReference type="ARBA" id="ARBA00022723"/>
    </source>
</evidence>
<evidence type="ECO:0000256" key="7">
    <source>
        <dbReference type="ARBA" id="ARBA00023014"/>
    </source>
</evidence>
<dbReference type="EMBL" id="PFBA01000015">
    <property type="protein sequence ID" value="PIT92541.1"/>
    <property type="molecule type" value="Genomic_DNA"/>
</dbReference>
<reference evidence="11" key="1">
    <citation type="submission" date="2017-09" db="EMBL/GenBank/DDBJ databases">
        <title>Depth-based differentiation of microbial function through sediment-hosted aquifers and enrichment of novel symbionts in the deep terrestrial subsurface.</title>
        <authorList>
            <person name="Probst A.J."/>
            <person name="Ladd B."/>
            <person name="Jarett J.K."/>
            <person name="Geller-Mcgrath D.E."/>
            <person name="Sieber C.M.K."/>
            <person name="Emerson J.B."/>
            <person name="Anantharaman K."/>
            <person name="Thomas B.C."/>
            <person name="Malmstrom R."/>
            <person name="Stieglmeier M."/>
            <person name="Klingl A."/>
            <person name="Woyke T."/>
            <person name="Ryan C.M."/>
            <person name="Banfield J.F."/>
        </authorList>
    </citation>
    <scope>NUCLEOTIDE SEQUENCE [LARGE SCALE GENOMIC DNA]</scope>
</reference>
<organism evidence="10 11">
    <name type="scientific">Candidatus Harrisonbacteria bacterium CG10_big_fil_rev_8_21_14_0_10_42_17</name>
    <dbReference type="NCBI Taxonomy" id="1974584"/>
    <lineage>
        <taxon>Bacteria</taxon>
        <taxon>Candidatus Harrisoniibacteriota</taxon>
    </lineage>
</organism>
<evidence type="ECO:0000256" key="8">
    <source>
        <dbReference type="ARBA" id="ARBA00050776"/>
    </source>
</evidence>
<feature type="domain" description="Aminotransferase class V" evidence="9">
    <location>
        <begin position="4"/>
        <end position="369"/>
    </location>
</feature>